<evidence type="ECO:0000256" key="1">
    <source>
        <dbReference type="SAM" id="MobiDB-lite"/>
    </source>
</evidence>
<gene>
    <name evidence="2" type="ORF">CTI12_AA552230</name>
</gene>
<organism evidence="2 3">
    <name type="scientific">Artemisia annua</name>
    <name type="common">Sweet wormwood</name>
    <dbReference type="NCBI Taxonomy" id="35608"/>
    <lineage>
        <taxon>Eukaryota</taxon>
        <taxon>Viridiplantae</taxon>
        <taxon>Streptophyta</taxon>
        <taxon>Embryophyta</taxon>
        <taxon>Tracheophyta</taxon>
        <taxon>Spermatophyta</taxon>
        <taxon>Magnoliopsida</taxon>
        <taxon>eudicotyledons</taxon>
        <taxon>Gunneridae</taxon>
        <taxon>Pentapetalae</taxon>
        <taxon>asterids</taxon>
        <taxon>campanulids</taxon>
        <taxon>Asterales</taxon>
        <taxon>Asteraceae</taxon>
        <taxon>Asteroideae</taxon>
        <taxon>Anthemideae</taxon>
        <taxon>Artemisiinae</taxon>
        <taxon>Artemisia</taxon>
    </lineage>
</organism>
<evidence type="ECO:0000313" key="2">
    <source>
        <dbReference type="EMBL" id="PWA41753.1"/>
    </source>
</evidence>
<dbReference type="EMBL" id="PKPP01012851">
    <property type="protein sequence ID" value="PWA41753.1"/>
    <property type="molecule type" value="Genomic_DNA"/>
</dbReference>
<protein>
    <submittedName>
        <fullName evidence="2">Uncharacterized protein</fullName>
    </submittedName>
</protein>
<dbReference type="Proteomes" id="UP000245207">
    <property type="component" value="Unassembled WGS sequence"/>
</dbReference>
<feature type="compositionally biased region" description="Low complexity" evidence="1">
    <location>
        <begin position="8"/>
        <end position="29"/>
    </location>
</feature>
<evidence type="ECO:0000313" key="3">
    <source>
        <dbReference type="Proteomes" id="UP000245207"/>
    </source>
</evidence>
<accession>A0A2U1KYC0</accession>
<name>A0A2U1KYC0_ARTAN</name>
<keyword evidence="3" id="KW-1185">Reference proteome</keyword>
<feature type="region of interest" description="Disordered" evidence="1">
    <location>
        <begin position="1"/>
        <end position="52"/>
    </location>
</feature>
<sequence>MVPYSTKPYSNTPTSSLPTSNLTPPSVSTDKPHHNPAPITLQTPPKPLPFTKLSPEALQQRRKDGLCFRCPEKFVPGHKCSPPQFLIIVDNDDHRSMPDPSDTVPPEETPTPQLWSLSAAAYFGVDIKHKTTRKSVYVVCSLNLGEVVNAFSMILTFCVLTKAVACKNPFKLPLETGIKGCM</sequence>
<dbReference type="OrthoDB" id="2013610at2759"/>
<dbReference type="AlphaFoldDB" id="A0A2U1KYC0"/>
<proteinExistence type="predicted"/>
<comment type="caution">
    <text evidence="2">The sequence shown here is derived from an EMBL/GenBank/DDBJ whole genome shotgun (WGS) entry which is preliminary data.</text>
</comment>
<reference evidence="2 3" key="1">
    <citation type="journal article" date="2018" name="Mol. Plant">
        <title>The genome of Artemisia annua provides insight into the evolution of Asteraceae family and artemisinin biosynthesis.</title>
        <authorList>
            <person name="Shen Q."/>
            <person name="Zhang L."/>
            <person name="Liao Z."/>
            <person name="Wang S."/>
            <person name="Yan T."/>
            <person name="Shi P."/>
            <person name="Liu M."/>
            <person name="Fu X."/>
            <person name="Pan Q."/>
            <person name="Wang Y."/>
            <person name="Lv Z."/>
            <person name="Lu X."/>
            <person name="Zhang F."/>
            <person name="Jiang W."/>
            <person name="Ma Y."/>
            <person name="Chen M."/>
            <person name="Hao X."/>
            <person name="Li L."/>
            <person name="Tang Y."/>
            <person name="Lv G."/>
            <person name="Zhou Y."/>
            <person name="Sun X."/>
            <person name="Brodelius P.E."/>
            <person name="Rose J.K.C."/>
            <person name="Tang K."/>
        </authorList>
    </citation>
    <scope>NUCLEOTIDE SEQUENCE [LARGE SCALE GENOMIC DNA]</scope>
    <source>
        <strain evidence="3">cv. Huhao1</strain>
        <tissue evidence="2">Leaf</tissue>
    </source>
</reference>